<protein>
    <submittedName>
        <fullName evidence="1">Uncharacterized protein</fullName>
    </submittedName>
</protein>
<accession>S5MX70</accession>
<dbReference type="EMBL" id="CP006608">
    <property type="protein sequence ID" value="AGR61251.1"/>
    <property type="molecule type" value="Genomic_DNA"/>
</dbReference>
<dbReference type="HOGENOM" id="CLU_3348328_0_0_6"/>
<organism evidence="1 2">
    <name type="scientific">Salmonella bongori N268-08</name>
    <dbReference type="NCBI Taxonomy" id="1197719"/>
    <lineage>
        <taxon>Bacteria</taxon>
        <taxon>Pseudomonadati</taxon>
        <taxon>Pseudomonadota</taxon>
        <taxon>Gammaproteobacteria</taxon>
        <taxon>Enterobacterales</taxon>
        <taxon>Enterobacteriaceae</taxon>
        <taxon>Salmonella</taxon>
    </lineage>
</organism>
<sequence>MTTILYRMAAPAPYQVNKNDDAARDDAGPIVFLLIDL</sequence>
<evidence type="ECO:0000313" key="2">
    <source>
        <dbReference type="Proteomes" id="UP000015042"/>
    </source>
</evidence>
<evidence type="ECO:0000313" key="1">
    <source>
        <dbReference type="EMBL" id="AGR61251.1"/>
    </source>
</evidence>
<proteinExistence type="predicted"/>
<dbReference type="KEGG" id="sbz:A464_4067"/>
<dbReference type="AlphaFoldDB" id="S5MX70"/>
<dbReference type="Proteomes" id="UP000015042">
    <property type="component" value="Chromosome"/>
</dbReference>
<gene>
    <name evidence="1" type="ORF">A464_4067</name>
</gene>
<dbReference type="PATRIC" id="fig|1197719.3.peg.4060"/>
<reference evidence="1 2" key="1">
    <citation type="submission" date="2013-07" db="EMBL/GenBank/DDBJ databases">
        <title>Genome sequence of Salmonella bongori N268-08 - a rare clinical isolate.</title>
        <authorList>
            <person name="Marti R."/>
            <person name="Hagens S."/>
            <person name="Loessner M.J."/>
            <person name="Klumpp J."/>
        </authorList>
    </citation>
    <scope>NUCLEOTIDE SEQUENCE [LARGE SCALE GENOMIC DNA]</scope>
    <source>
        <strain evidence="1 2">N268-08</strain>
    </source>
</reference>
<name>S5MX70_SALBN</name>